<evidence type="ECO:0000259" key="3">
    <source>
        <dbReference type="PROSITE" id="PS51371"/>
    </source>
</evidence>
<evidence type="ECO:0000313" key="5">
    <source>
        <dbReference type="Proteomes" id="UP001642487"/>
    </source>
</evidence>
<keyword evidence="1" id="KW-0677">Repeat</keyword>
<keyword evidence="2" id="KW-0129">CBS domain</keyword>
<feature type="domain" description="CBS" evidence="3">
    <location>
        <begin position="74"/>
        <end position="135"/>
    </location>
</feature>
<dbReference type="SUPFAM" id="SSF54631">
    <property type="entry name" value="CBS-domain pair"/>
    <property type="match status" value="1"/>
</dbReference>
<dbReference type="PANTHER" id="PTHR48108:SF6">
    <property type="entry name" value="CBS DOMAIN-CONTAINING PROTEIN CBSX1, CHLOROPLASTIC"/>
    <property type="match status" value="1"/>
</dbReference>
<accession>A0ABP0YAQ0</accession>
<gene>
    <name evidence="4" type="ORF">CITCOLO1_LOCUS7614</name>
</gene>
<dbReference type="InterPro" id="IPR046342">
    <property type="entry name" value="CBS_dom_sf"/>
</dbReference>
<sequence length="229" mass="24636">MASISVSTPYVPSVLPNSRGLPTQFRLTNAGVGLNSSPSGMLRSPAVVLAFSGYHVASSSPFRSGSYTVGDFMMKKGNLQVLKPSTSVDEALEVLVEKSLSGFPVVDDDWKLVGVVSDYDLLALDSISGVGGGETNIFPDVNSSWKSFKLIHKLLSKKNGEVVGDLMTPAPLVVRETMNLENAARLLLETKFHCLPVVDCEGKLVGIITREDIVRAGLQKKRTQSKELI</sequence>
<protein>
    <recommendedName>
        <fullName evidence="3">CBS domain-containing protein</fullName>
    </recommendedName>
</protein>
<dbReference type="PROSITE" id="PS51371">
    <property type="entry name" value="CBS"/>
    <property type="match status" value="2"/>
</dbReference>
<keyword evidence="5" id="KW-1185">Reference proteome</keyword>
<reference evidence="4 5" key="1">
    <citation type="submission" date="2024-03" db="EMBL/GenBank/DDBJ databases">
        <authorList>
            <person name="Gkanogiannis A."/>
            <person name="Becerra Lopez-Lavalle L."/>
        </authorList>
    </citation>
    <scope>NUCLEOTIDE SEQUENCE [LARGE SCALE GENOMIC DNA]</scope>
</reference>
<dbReference type="SMART" id="SM00116">
    <property type="entry name" value="CBS"/>
    <property type="match status" value="2"/>
</dbReference>
<evidence type="ECO:0000256" key="1">
    <source>
        <dbReference type="ARBA" id="ARBA00022737"/>
    </source>
</evidence>
<feature type="domain" description="CBS" evidence="3">
    <location>
        <begin position="167"/>
        <end position="223"/>
    </location>
</feature>
<proteinExistence type="predicted"/>
<dbReference type="PANTHER" id="PTHR48108">
    <property type="entry name" value="CBS DOMAIN-CONTAINING PROTEIN CBSX2, CHLOROPLASTIC"/>
    <property type="match status" value="1"/>
</dbReference>
<dbReference type="EMBL" id="OZ021736">
    <property type="protein sequence ID" value="CAK9315787.1"/>
    <property type="molecule type" value="Genomic_DNA"/>
</dbReference>
<dbReference type="Gene3D" id="3.10.580.10">
    <property type="entry name" value="CBS-domain"/>
    <property type="match status" value="1"/>
</dbReference>
<evidence type="ECO:0000256" key="2">
    <source>
        <dbReference type="PROSITE-ProRule" id="PRU00703"/>
    </source>
</evidence>
<evidence type="ECO:0000313" key="4">
    <source>
        <dbReference type="EMBL" id="CAK9315787.1"/>
    </source>
</evidence>
<organism evidence="4 5">
    <name type="scientific">Citrullus colocynthis</name>
    <name type="common">colocynth</name>
    <dbReference type="NCBI Taxonomy" id="252529"/>
    <lineage>
        <taxon>Eukaryota</taxon>
        <taxon>Viridiplantae</taxon>
        <taxon>Streptophyta</taxon>
        <taxon>Embryophyta</taxon>
        <taxon>Tracheophyta</taxon>
        <taxon>Spermatophyta</taxon>
        <taxon>Magnoliopsida</taxon>
        <taxon>eudicotyledons</taxon>
        <taxon>Gunneridae</taxon>
        <taxon>Pentapetalae</taxon>
        <taxon>rosids</taxon>
        <taxon>fabids</taxon>
        <taxon>Cucurbitales</taxon>
        <taxon>Cucurbitaceae</taxon>
        <taxon>Benincaseae</taxon>
        <taxon>Citrullus</taxon>
    </lineage>
</organism>
<dbReference type="Proteomes" id="UP001642487">
    <property type="component" value="Chromosome 2"/>
</dbReference>
<name>A0ABP0YAQ0_9ROSI</name>
<dbReference type="InterPro" id="IPR000644">
    <property type="entry name" value="CBS_dom"/>
</dbReference>
<dbReference type="Pfam" id="PF00571">
    <property type="entry name" value="CBS"/>
    <property type="match status" value="2"/>
</dbReference>
<dbReference type="InterPro" id="IPR051462">
    <property type="entry name" value="CBS_domain-containing"/>
</dbReference>